<evidence type="ECO:0000256" key="10">
    <source>
        <dbReference type="ARBA" id="ARBA00049131"/>
    </source>
</evidence>
<sequence>MKDVMGRLEDQVVKAHFEAKEAWDAGATKEEMEAALMDIRHAQWRWDYTAASHGGHMHAPEVVLRVLASGLDKVADARTKLAVILTKRGVKTPVQIPDISTADKAWKVMGIDIEKERKAKEEFLKTVVPQWEQQAREKGLLVDPPAQK</sequence>
<dbReference type="Proteomes" id="UP000005596">
    <property type="component" value="Unassembled WGS sequence"/>
</dbReference>
<comment type="subcellular location">
    <subcellularLocation>
        <location evidence="1">Cell envelope</location>
    </subcellularLocation>
</comment>
<dbReference type="GO" id="GO:0030288">
    <property type="term" value="C:outer membrane-bounded periplasmic space"/>
    <property type="evidence" value="ECO:0007669"/>
    <property type="project" value="TreeGrafter"/>
</dbReference>
<evidence type="ECO:0000256" key="3">
    <source>
        <dbReference type="ARBA" id="ARBA00011887"/>
    </source>
</evidence>
<evidence type="ECO:0000256" key="4">
    <source>
        <dbReference type="ARBA" id="ARBA00022617"/>
    </source>
</evidence>
<keyword evidence="4" id="KW-0349">Heme</keyword>
<dbReference type="GO" id="GO:0019645">
    <property type="term" value="P:anaerobic electron transport chain"/>
    <property type="evidence" value="ECO:0007669"/>
    <property type="project" value="TreeGrafter"/>
</dbReference>
<evidence type="ECO:0000256" key="8">
    <source>
        <dbReference type="ARBA" id="ARBA00023002"/>
    </source>
</evidence>
<dbReference type="EC" id="1.7.2.2" evidence="3"/>
<reference evidence="11 12" key="1">
    <citation type="journal article" date="2007" name="Genome Biol.">
        <title>Characterization and modeling of the Haemophilus influenzae core and supragenomes based on the complete genomic sequences of Rd and 12 clinical nontypeable strains.</title>
        <authorList>
            <person name="Hogg J.S."/>
            <person name="Hu F.Z."/>
            <person name="Janto B."/>
            <person name="Boissy R."/>
            <person name="Hayes J."/>
            <person name="Keefe R."/>
            <person name="Post J.C."/>
            <person name="Ehrlich G.D."/>
        </authorList>
    </citation>
    <scope>NUCLEOTIDE SEQUENCE [LARGE SCALE GENOMIC DNA]</scope>
    <source>
        <strain evidence="11 12">22.4-21</strain>
    </source>
</reference>
<evidence type="ECO:0000256" key="9">
    <source>
        <dbReference type="ARBA" id="ARBA00023004"/>
    </source>
</evidence>
<evidence type="ECO:0000256" key="5">
    <source>
        <dbReference type="ARBA" id="ARBA00022723"/>
    </source>
</evidence>
<keyword evidence="7" id="KW-0106">Calcium</keyword>
<dbReference type="GO" id="GO:0020037">
    <property type="term" value="F:heme binding"/>
    <property type="evidence" value="ECO:0007669"/>
    <property type="project" value="TreeGrafter"/>
</dbReference>
<dbReference type="Pfam" id="PF02335">
    <property type="entry name" value="Cytochrom_C552"/>
    <property type="match status" value="1"/>
</dbReference>
<evidence type="ECO:0000313" key="11">
    <source>
        <dbReference type="EMBL" id="EDK14535.1"/>
    </source>
</evidence>
<accession>A4NWL9</accession>
<evidence type="ECO:0000256" key="7">
    <source>
        <dbReference type="ARBA" id="ARBA00022837"/>
    </source>
</evidence>
<dbReference type="GO" id="GO:0042279">
    <property type="term" value="F:nitrite reductase (cytochrome, ammonia-forming) activity"/>
    <property type="evidence" value="ECO:0007669"/>
    <property type="project" value="UniProtKB-EC"/>
</dbReference>
<dbReference type="SUPFAM" id="SSF48695">
    <property type="entry name" value="Multiheme cytochromes"/>
    <property type="match status" value="1"/>
</dbReference>
<dbReference type="Gene3D" id="1.20.140.10">
    <property type="entry name" value="Butyryl-CoA Dehydrogenase, subunit A, domain 3"/>
    <property type="match status" value="1"/>
</dbReference>
<keyword evidence="6" id="KW-0732">Signal</keyword>
<evidence type="ECO:0000256" key="6">
    <source>
        <dbReference type="ARBA" id="ARBA00022729"/>
    </source>
</evidence>
<dbReference type="PANTHER" id="PTHR30633:SF0">
    <property type="entry name" value="CYTOCHROME C-552"/>
    <property type="match status" value="1"/>
</dbReference>
<evidence type="ECO:0000313" key="12">
    <source>
        <dbReference type="Proteomes" id="UP000005596"/>
    </source>
</evidence>
<gene>
    <name evidence="11" type="primary">nrfA</name>
    <name evidence="11" type="ORF">CGSHiR3021_06755</name>
</gene>
<organism evidence="11 12">
    <name type="scientific">Haemophilus influenzae 22.4-21</name>
    <dbReference type="NCBI Taxonomy" id="375063"/>
    <lineage>
        <taxon>Bacteria</taxon>
        <taxon>Pseudomonadati</taxon>
        <taxon>Pseudomonadota</taxon>
        <taxon>Gammaproteobacteria</taxon>
        <taxon>Pasteurellales</taxon>
        <taxon>Pasteurellaceae</taxon>
        <taxon>Haemophilus</taxon>
    </lineage>
</organism>
<dbReference type="InterPro" id="IPR003321">
    <property type="entry name" value="Cyt_c552"/>
</dbReference>
<dbReference type="PANTHER" id="PTHR30633">
    <property type="entry name" value="CYTOCHROME C-552 RESPIRATORY NITRITE REDUCTASE"/>
    <property type="match status" value="1"/>
</dbReference>
<keyword evidence="5" id="KW-0479">Metal-binding</keyword>
<dbReference type="GO" id="GO:0046872">
    <property type="term" value="F:metal ion binding"/>
    <property type="evidence" value="ECO:0007669"/>
    <property type="project" value="UniProtKB-KW"/>
</dbReference>
<dbReference type="AlphaFoldDB" id="A4NWL9"/>
<dbReference type="EMBL" id="AAZJ01000002">
    <property type="protein sequence ID" value="EDK14535.1"/>
    <property type="molecule type" value="Genomic_DNA"/>
</dbReference>
<evidence type="ECO:0000256" key="1">
    <source>
        <dbReference type="ARBA" id="ARBA00004196"/>
    </source>
</evidence>
<comment type="similarity">
    <text evidence="2">Belongs to the cytochrome c-552 family.</text>
</comment>
<name>A4NWL9_HAEIF</name>
<proteinExistence type="inferred from homology"/>
<dbReference type="InterPro" id="IPR036280">
    <property type="entry name" value="Multihaem_cyt_sf"/>
</dbReference>
<keyword evidence="8 11" id="KW-0560">Oxidoreductase</keyword>
<keyword evidence="9" id="KW-0408">Iron</keyword>
<evidence type="ECO:0000256" key="2">
    <source>
        <dbReference type="ARBA" id="ARBA00009288"/>
    </source>
</evidence>
<protein>
    <recommendedName>
        <fullName evidence="3">nitrite reductase (cytochrome; ammonia-forming)</fullName>
        <ecNumber evidence="3">1.7.2.2</ecNumber>
    </recommendedName>
</protein>
<comment type="catalytic activity">
    <reaction evidence="10">
        <text>6 Fe(III)-[cytochrome c] + NH4(+) + 2 H2O = 6 Fe(II)-[cytochrome c] + nitrite + 8 H(+)</text>
        <dbReference type="Rhea" id="RHEA:13089"/>
        <dbReference type="Rhea" id="RHEA-COMP:10350"/>
        <dbReference type="Rhea" id="RHEA-COMP:14399"/>
        <dbReference type="ChEBI" id="CHEBI:15377"/>
        <dbReference type="ChEBI" id="CHEBI:15378"/>
        <dbReference type="ChEBI" id="CHEBI:16301"/>
        <dbReference type="ChEBI" id="CHEBI:28938"/>
        <dbReference type="ChEBI" id="CHEBI:29033"/>
        <dbReference type="ChEBI" id="CHEBI:29034"/>
        <dbReference type="EC" id="1.7.2.2"/>
    </reaction>
</comment>